<feature type="signal peptide" evidence="1">
    <location>
        <begin position="1"/>
        <end position="21"/>
    </location>
</feature>
<evidence type="ECO:0000313" key="2">
    <source>
        <dbReference type="EMBL" id="EAR12051.1"/>
    </source>
</evidence>
<dbReference type="OrthoDB" id="713689at2"/>
<dbReference type="Proteomes" id="UP000003053">
    <property type="component" value="Unassembled WGS sequence"/>
</dbReference>
<gene>
    <name evidence="2" type="ORF">PI23P_11977</name>
</gene>
<dbReference type="EMBL" id="AAOG01000003">
    <property type="protein sequence ID" value="EAR12051.1"/>
    <property type="molecule type" value="Genomic_DNA"/>
</dbReference>
<dbReference type="STRING" id="313594.PI23P_11977"/>
<keyword evidence="1" id="KW-0732">Signal</keyword>
<accession>A4C1P8</accession>
<proteinExistence type="predicted"/>
<dbReference type="eggNOG" id="ENOG5030EVG">
    <property type="taxonomic scope" value="Bacteria"/>
</dbReference>
<sequence length="187" mass="19986">MKFNKTIVILASISSIFLACSNDDDPVVINEEELITTVRATLIPQNGGNTIILKSVDLDGDGPNKANLSVSGSLDSNTNYSATLEILNETEAPAEDITLEILEEDEDHQFFYSFTNNIATATYKDQDANGNPIGVQFDLLTGAAATGNFTITLKHEPNKGGENVKAGDITNADGATDVQVTFNLTID</sequence>
<evidence type="ECO:0000313" key="3">
    <source>
        <dbReference type="Proteomes" id="UP000003053"/>
    </source>
</evidence>
<evidence type="ECO:0008006" key="4">
    <source>
        <dbReference type="Google" id="ProtNLM"/>
    </source>
</evidence>
<comment type="caution">
    <text evidence="2">The sequence shown here is derived from an EMBL/GenBank/DDBJ whole genome shotgun (WGS) entry which is preliminary data.</text>
</comment>
<reference evidence="2 3" key="1">
    <citation type="submission" date="2006-02" db="EMBL/GenBank/DDBJ databases">
        <authorList>
            <person name="Murray A."/>
            <person name="Staley J."/>
            <person name="Ferriera S."/>
            <person name="Johnson J."/>
            <person name="Kravitz S."/>
            <person name="Halpern A."/>
            <person name="Remington K."/>
            <person name="Beeson K."/>
            <person name="Tran B."/>
            <person name="Rogers Y.-H."/>
            <person name="Friedman R."/>
            <person name="Venter J.C."/>
        </authorList>
    </citation>
    <scope>NUCLEOTIDE SEQUENCE [LARGE SCALE GENOMIC DNA]</scope>
    <source>
        <strain evidence="2 3">23-P</strain>
    </source>
</reference>
<feature type="chain" id="PRO_5002667007" description="Type 1 periplasmic binding fold superfamily protein" evidence="1">
    <location>
        <begin position="22"/>
        <end position="187"/>
    </location>
</feature>
<evidence type="ECO:0000256" key="1">
    <source>
        <dbReference type="SAM" id="SignalP"/>
    </source>
</evidence>
<dbReference type="AlphaFoldDB" id="A4C1P8"/>
<keyword evidence="3" id="KW-1185">Reference proteome</keyword>
<name>A4C1P8_9FLAO</name>
<protein>
    <recommendedName>
        <fullName evidence="4">Type 1 periplasmic binding fold superfamily protein</fullName>
    </recommendedName>
</protein>
<dbReference type="RefSeq" id="WP_004571011.1">
    <property type="nucleotide sequence ID" value="NZ_CH724148.1"/>
</dbReference>
<dbReference type="PROSITE" id="PS51257">
    <property type="entry name" value="PROKAR_LIPOPROTEIN"/>
    <property type="match status" value="1"/>
</dbReference>
<dbReference type="HOGENOM" id="CLU_099796_0_0_10"/>
<organism evidence="2 3">
    <name type="scientific">Polaribacter irgensii 23-P</name>
    <dbReference type="NCBI Taxonomy" id="313594"/>
    <lineage>
        <taxon>Bacteria</taxon>
        <taxon>Pseudomonadati</taxon>
        <taxon>Bacteroidota</taxon>
        <taxon>Flavobacteriia</taxon>
        <taxon>Flavobacteriales</taxon>
        <taxon>Flavobacteriaceae</taxon>
    </lineage>
</organism>